<name>A0A839SPZ0_9PROT</name>
<dbReference type="InterPro" id="IPR037069">
    <property type="entry name" value="AcylCoA_DH/ox_N_sf"/>
</dbReference>
<dbReference type="InterPro" id="IPR013786">
    <property type="entry name" value="AcylCoA_DH/ox_N"/>
</dbReference>
<dbReference type="PANTHER" id="PTHR42803">
    <property type="entry name" value="ACYL-COA DEHYDROGENASE"/>
    <property type="match status" value="1"/>
</dbReference>
<evidence type="ECO:0000256" key="9">
    <source>
        <dbReference type="ARBA" id="ARBA00069043"/>
    </source>
</evidence>
<evidence type="ECO:0000256" key="5">
    <source>
        <dbReference type="ARBA" id="ARBA00023002"/>
    </source>
</evidence>
<evidence type="ECO:0000259" key="11">
    <source>
        <dbReference type="Pfam" id="PF00441"/>
    </source>
</evidence>
<dbReference type="EC" id="1.3.99.41" evidence="8"/>
<feature type="domain" description="Acetyl-CoA dehydrogenase-like C-terminal" evidence="14">
    <location>
        <begin position="470"/>
        <end position="591"/>
    </location>
</feature>
<comment type="function">
    <text evidence="7">Involved in the assimilation of dimethylsulphoniopropionate (DMSP), an important compound in the fixation of carbon in marine phytoplankton, by mediating the conversion of 3-(methylthio)propanoyl-CoA (MMPA-CoA) to 3-(methylthio)acryloyl-CoA (MTA-CoA).</text>
</comment>
<dbReference type="EMBL" id="JACHXA010000001">
    <property type="protein sequence ID" value="MBB3064288.1"/>
    <property type="molecule type" value="Genomic_DNA"/>
</dbReference>
<sequence>MPIYKAPTTDIRFVLEHVLNIADYANLEGFGEFGSDDLSALLNGGAKICEEVIQPLNQSGDLEGCRFDDGTVTTPEGFRRAYKVLAEGGWIGLASDPTYGGQGLPGVLAEAFYEMLSGANMAFSGYVELSEAVFAAIYAHGDAAQKQIYLPKLAAGHWTGAMHLTESQAGSDLRLIKTKAIPQDDGTYRLYGSKTFITNAEHDLSENIVNLVLARLPDAPAGTRGLSLFIVPKYLADENGEPGTRNGVFCSSLEHKMGLRAAPTGVINYEAASGFLLGERNQGISAMFTMVNDARMGVALQGLSIAEVAYQNAAAYARERRQGRSLLPGNSQSDEPVAIIEHPDVRRMLLSMRAFTEGARALGLWVALQIDLSKRLENEDERAKADGLVALLTPVIKAYFTDAGCEAADMAIQCFGGYGYVQDSGVEQFLRDVRITRIYEGTNGIQALDLVRRKLDLQEGRPLSSFFGIIEESISAARQDAVFSYESNTLARALEDLHQAAGWMRDHTRGDVVEAAGGSTDFLRLFALVAMGWMWMRMMVIAQRELTQGRGNLDFWRAKLTLGRFFFRRMLPETRLLNGRAMAGASDLMQLAADEF</sequence>
<evidence type="ECO:0000259" key="12">
    <source>
        <dbReference type="Pfam" id="PF02770"/>
    </source>
</evidence>
<dbReference type="Gene3D" id="1.10.540.10">
    <property type="entry name" value="Acyl-CoA dehydrogenase/oxidase, N-terminal domain"/>
    <property type="match status" value="1"/>
</dbReference>
<evidence type="ECO:0000256" key="2">
    <source>
        <dbReference type="ARBA" id="ARBA00009347"/>
    </source>
</evidence>
<dbReference type="Proteomes" id="UP000581135">
    <property type="component" value="Unassembled WGS sequence"/>
</dbReference>
<comment type="similarity">
    <text evidence="2 10">Belongs to the acyl-CoA dehydrogenase family.</text>
</comment>
<dbReference type="InterPro" id="IPR009100">
    <property type="entry name" value="AcylCoA_DH/oxidase_NM_dom_sf"/>
</dbReference>
<evidence type="ECO:0000256" key="4">
    <source>
        <dbReference type="ARBA" id="ARBA00022827"/>
    </source>
</evidence>
<evidence type="ECO:0000256" key="1">
    <source>
        <dbReference type="ARBA" id="ARBA00001974"/>
    </source>
</evidence>
<dbReference type="InterPro" id="IPR036250">
    <property type="entry name" value="AcylCo_DH-like_C"/>
</dbReference>
<reference evidence="15 16" key="1">
    <citation type="submission" date="2020-08" db="EMBL/GenBank/DDBJ databases">
        <title>Genomic Encyclopedia of Type Strains, Phase III (KMG-III): the genomes of soil and plant-associated and newly described type strains.</title>
        <authorList>
            <person name="Whitman W."/>
        </authorList>
    </citation>
    <scope>NUCLEOTIDE SEQUENCE [LARGE SCALE GENOMIC DNA]</scope>
    <source>
        <strain evidence="15 16">CECT 8803</strain>
    </source>
</reference>
<dbReference type="InterPro" id="IPR052166">
    <property type="entry name" value="Diverse_Acyl-CoA_DH"/>
</dbReference>
<protein>
    <recommendedName>
        <fullName evidence="9">3-methylmercaptopropionyl-CoA dehydrogenase</fullName>
        <ecNumber evidence="8">1.3.99.41</ecNumber>
    </recommendedName>
</protein>
<dbReference type="FunFam" id="2.40.110.10:FF:000031">
    <property type="entry name" value="Acyl-CoA dehydrogenase, putative"/>
    <property type="match status" value="1"/>
</dbReference>
<dbReference type="SUPFAM" id="SSF47203">
    <property type="entry name" value="Acyl-CoA dehydrogenase C-terminal domain-like"/>
    <property type="match status" value="1"/>
</dbReference>
<evidence type="ECO:0000259" key="14">
    <source>
        <dbReference type="Pfam" id="PF12806"/>
    </source>
</evidence>
<dbReference type="GO" id="GO:0016627">
    <property type="term" value="F:oxidoreductase activity, acting on the CH-CH group of donors"/>
    <property type="evidence" value="ECO:0007669"/>
    <property type="project" value="InterPro"/>
</dbReference>
<comment type="cofactor">
    <cofactor evidence="1 10">
        <name>FAD</name>
        <dbReference type="ChEBI" id="CHEBI:57692"/>
    </cofactor>
</comment>
<feature type="domain" description="Acyl-CoA oxidase/dehydrogenase middle" evidence="12">
    <location>
        <begin position="161"/>
        <end position="269"/>
    </location>
</feature>
<dbReference type="Gene3D" id="2.40.110.10">
    <property type="entry name" value="Butyryl-CoA Dehydrogenase, subunit A, domain 2"/>
    <property type="match status" value="1"/>
</dbReference>
<keyword evidence="3 10" id="KW-0285">Flavoprotein</keyword>
<dbReference type="Pfam" id="PF02771">
    <property type="entry name" value="Acyl-CoA_dh_N"/>
    <property type="match status" value="1"/>
</dbReference>
<dbReference type="PANTHER" id="PTHR42803:SF1">
    <property type="entry name" value="BROAD-SPECIFICITY LINEAR ACYL-COA DEHYDROGENASE FADE5"/>
    <property type="match status" value="1"/>
</dbReference>
<gene>
    <name evidence="15" type="ORF">FHR98_000553</name>
</gene>
<dbReference type="AlphaFoldDB" id="A0A839SPZ0"/>
<dbReference type="RefSeq" id="WP_183415083.1">
    <property type="nucleotide sequence ID" value="NZ_JACHXA010000001.1"/>
</dbReference>
<evidence type="ECO:0000256" key="6">
    <source>
        <dbReference type="ARBA" id="ARBA00051388"/>
    </source>
</evidence>
<dbReference type="SUPFAM" id="SSF56645">
    <property type="entry name" value="Acyl-CoA dehydrogenase NM domain-like"/>
    <property type="match status" value="1"/>
</dbReference>
<dbReference type="InterPro" id="IPR006091">
    <property type="entry name" value="Acyl-CoA_Oxase/DH_mid-dom"/>
</dbReference>
<comment type="catalytic activity">
    <reaction evidence="6">
        <text>3-(methylsulfanyl)propanoyl-CoA + oxidized [electron-transfer flavoprotein] + H(+) = 3-(methylsulfanyl)acryloyl-CoA + reduced [electron-transfer flavoprotein]</text>
        <dbReference type="Rhea" id="RHEA:52612"/>
        <dbReference type="Rhea" id="RHEA-COMP:10685"/>
        <dbReference type="Rhea" id="RHEA-COMP:10686"/>
        <dbReference type="ChEBI" id="CHEBI:15378"/>
        <dbReference type="ChEBI" id="CHEBI:57692"/>
        <dbReference type="ChEBI" id="CHEBI:58307"/>
        <dbReference type="ChEBI" id="CHEBI:82815"/>
        <dbReference type="ChEBI" id="CHEBI:84994"/>
        <dbReference type="EC" id="1.3.99.41"/>
    </reaction>
    <physiologicalReaction direction="left-to-right" evidence="6">
        <dbReference type="Rhea" id="RHEA:52613"/>
    </physiologicalReaction>
</comment>
<feature type="domain" description="Acyl-CoA dehydrogenase/oxidase N-terminal" evidence="13">
    <location>
        <begin position="48"/>
        <end position="156"/>
    </location>
</feature>
<dbReference type="GO" id="GO:0050660">
    <property type="term" value="F:flavin adenine dinucleotide binding"/>
    <property type="evidence" value="ECO:0007669"/>
    <property type="project" value="InterPro"/>
</dbReference>
<evidence type="ECO:0000313" key="16">
    <source>
        <dbReference type="Proteomes" id="UP000581135"/>
    </source>
</evidence>
<keyword evidence="5 10" id="KW-0560">Oxidoreductase</keyword>
<dbReference type="Pfam" id="PF02770">
    <property type="entry name" value="Acyl-CoA_dh_M"/>
    <property type="match status" value="1"/>
</dbReference>
<evidence type="ECO:0000256" key="7">
    <source>
        <dbReference type="ARBA" id="ARBA00058683"/>
    </source>
</evidence>
<evidence type="ECO:0000256" key="10">
    <source>
        <dbReference type="RuleBase" id="RU362125"/>
    </source>
</evidence>
<evidence type="ECO:0000256" key="8">
    <source>
        <dbReference type="ARBA" id="ARBA00066694"/>
    </source>
</evidence>
<accession>A0A839SPZ0</accession>
<organism evidence="15 16">
    <name type="scientific">Limibacillus halophilus</name>
    <dbReference type="NCBI Taxonomy" id="1579333"/>
    <lineage>
        <taxon>Bacteria</taxon>
        <taxon>Pseudomonadati</taxon>
        <taxon>Pseudomonadota</taxon>
        <taxon>Alphaproteobacteria</taxon>
        <taxon>Rhodospirillales</taxon>
        <taxon>Rhodovibrionaceae</taxon>
        <taxon>Limibacillus</taxon>
    </lineage>
</organism>
<feature type="domain" description="Acyl-CoA dehydrogenase/oxidase C-terminal" evidence="11">
    <location>
        <begin position="281"/>
        <end position="453"/>
    </location>
</feature>
<keyword evidence="16" id="KW-1185">Reference proteome</keyword>
<dbReference type="InterPro" id="IPR025878">
    <property type="entry name" value="Acyl-CoA_dh-like_C_dom"/>
</dbReference>
<evidence type="ECO:0000256" key="3">
    <source>
        <dbReference type="ARBA" id="ARBA00022630"/>
    </source>
</evidence>
<keyword evidence="4 10" id="KW-0274">FAD</keyword>
<dbReference type="Gene3D" id="1.20.140.10">
    <property type="entry name" value="Butyryl-CoA Dehydrogenase, subunit A, domain 3"/>
    <property type="match status" value="1"/>
</dbReference>
<proteinExistence type="inferred from homology"/>
<dbReference type="Pfam" id="PF00441">
    <property type="entry name" value="Acyl-CoA_dh_1"/>
    <property type="match status" value="1"/>
</dbReference>
<dbReference type="InterPro" id="IPR009075">
    <property type="entry name" value="AcylCo_DH/oxidase_C"/>
</dbReference>
<evidence type="ECO:0000259" key="13">
    <source>
        <dbReference type="Pfam" id="PF02771"/>
    </source>
</evidence>
<comment type="caution">
    <text evidence="15">The sequence shown here is derived from an EMBL/GenBank/DDBJ whole genome shotgun (WGS) entry which is preliminary data.</text>
</comment>
<dbReference type="Pfam" id="PF12806">
    <property type="entry name" value="Acyl-CoA_dh_C"/>
    <property type="match status" value="1"/>
</dbReference>
<dbReference type="InterPro" id="IPR046373">
    <property type="entry name" value="Acyl-CoA_Oxase/DH_mid-dom_sf"/>
</dbReference>
<evidence type="ECO:0000313" key="15">
    <source>
        <dbReference type="EMBL" id="MBB3064288.1"/>
    </source>
</evidence>